<organism evidence="2 3">
    <name type="scientific">Didymella exigua CBS 183.55</name>
    <dbReference type="NCBI Taxonomy" id="1150837"/>
    <lineage>
        <taxon>Eukaryota</taxon>
        <taxon>Fungi</taxon>
        <taxon>Dikarya</taxon>
        <taxon>Ascomycota</taxon>
        <taxon>Pezizomycotina</taxon>
        <taxon>Dothideomycetes</taxon>
        <taxon>Pleosporomycetidae</taxon>
        <taxon>Pleosporales</taxon>
        <taxon>Pleosporineae</taxon>
        <taxon>Didymellaceae</taxon>
        <taxon>Didymella</taxon>
    </lineage>
</organism>
<keyword evidence="3" id="KW-1185">Reference proteome</keyword>
<feature type="domain" description="DUF7730" evidence="1">
    <location>
        <begin position="28"/>
        <end position="235"/>
    </location>
</feature>
<dbReference type="GeneID" id="54348318"/>
<name>A0A6A5RRL6_9PLEO</name>
<dbReference type="InterPro" id="IPR056632">
    <property type="entry name" value="DUF7730"/>
</dbReference>
<accession>A0A6A5RRL6</accession>
<sequence>MDPETSLFAHARPRVKLPPKATKITLKFLSLPGEIRNKIYQYYFQDTYRCELVEDGCDFEAHAPKTFKLLLNSSHTIDTKPNKRIKSRDRTASKPLTFRFPRAHEKSTLPGSRLHLGWLNPHGALILVCKQVFAETLALLYQRINFVFEAPRRITNFLRRIPQPSHSSVTKLHLYYTTYGNLAAAEDVTWQQKHVESWTRACKVAAKSLTCLRELDVDIWINEDAPKFNLRQKWLQPLLKFHRITCDSHQQESTHNRSRAIKTKSLEAVKVRVKTRLWAHNFEGRFHVAKACKDLHRLYSLGISKAILGAKEEEAMVLFNKAWEGKHKDWQHHLGFVRTGW</sequence>
<dbReference type="PANTHER" id="PTHR38790:SF8">
    <property type="entry name" value="F-BOX DOMAIN-CONTAINING PROTEIN"/>
    <property type="match status" value="1"/>
</dbReference>
<reference evidence="2" key="1">
    <citation type="journal article" date="2020" name="Stud. Mycol.">
        <title>101 Dothideomycetes genomes: a test case for predicting lifestyles and emergence of pathogens.</title>
        <authorList>
            <person name="Haridas S."/>
            <person name="Albert R."/>
            <person name="Binder M."/>
            <person name="Bloem J."/>
            <person name="Labutti K."/>
            <person name="Salamov A."/>
            <person name="Andreopoulos B."/>
            <person name="Baker S."/>
            <person name="Barry K."/>
            <person name="Bills G."/>
            <person name="Bluhm B."/>
            <person name="Cannon C."/>
            <person name="Castanera R."/>
            <person name="Culley D."/>
            <person name="Daum C."/>
            <person name="Ezra D."/>
            <person name="Gonzalez J."/>
            <person name="Henrissat B."/>
            <person name="Kuo A."/>
            <person name="Liang C."/>
            <person name="Lipzen A."/>
            <person name="Lutzoni F."/>
            <person name="Magnuson J."/>
            <person name="Mondo S."/>
            <person name="Nolan M."/>
            <person name="Ohm R."/>
            <person name="Pangilinan J."/>
            <person name="Park H.-J."/>
            <person name="Ramirez L."/>
            <person name="Alfaro M."/>
            <person name="Sun H."/>
            <person name="Tritt A."/>
            <person name="Yoshinaga Y."/>
            <person name="Zwiers L.-H."/>
            <person name="Turgeon B."/>
            <person name="Goodwin S."/>
            <person name="Spatafora J."/>
            <person name="Crous P."/>
            <person name="Grigoriev I."/>
        </authorList>
    </citation>
    <scope>NUCLEOTIDE SEQUENCE</scope>
    <source>
        <strain evidence="2">CBS 183.55</strain>
    </source>
</reference>
<gene>
    <name evidence="2" type="ORF">M421DRAFT_4153</name>
</gene>
<proteinExistence type="predicted"/>
<dbReference type="AlphaFoldDB" id="A0A6A5RRL6"/>
<dbReference type="Proteomes" id="UP000800082">
    <property type="component" value="Unassembled WGS sequence"/>
</dbReference>
<protein>
    <recommendedName>
        <fullName evidence="1">DUF7730 domain-containing protein</fullName>
    </recommendedName>
</protein>
<evidence type="ECO:0000259" key="1">
    <source>
        <dbReference type="Pfam" id="PF24864"/>
    </source>
</evidence>
<dbReference type="PANTHER" id="PTHR38790">
    <property type="entry name" value="2EXR DOMAIN-CONTAINING PROTEIN-RELATED"/>
    <property type="match status" value="1"/>
</dbReference>
<evidence type="ECO:0000313" key="3">
    <source>
        <dbReference type="Proteomes" id="UP000800082"/>
    </source>
</evidence>
<dbReference type="RefSeq" id="XP_033449952.1">
    <property type="nucleotide sequence ID" value="XM_033590650.1"/>
</dbReference>
<dbReference type="Pfam" id="PF24864">
    <property type="entry name" value="DUF7730"/>
    <property type="match status" value="1"/>
</dbReference>
<evidence type="ECO:0000313" key="2">
    <source>
        <dbReference type="EMBL" id="KAF1929704.1"/>
    </source>
</evidence>
<dbReference type="OrthoDB" id="4757095at2759"/>
<dbReference type="EMBL" id="ML978965">
    <property type="protein sequence ID" value="KAF1929704.1"/>
    <property type="molecule type" value="Genomic_DNA"/>
</dbReference>